<evidence type="ECO:0000256" key="2">
    <source>
        <dbReference type="ARBA" id="ARBA00022448"/>
    </source>
</evidence>
<keyword evidence="3 9" id="KW-1003">Cell membrane</keyword>
<evidence type="ECO:0000256" key="8">
    <source>
        <dbReference type="ARBA" id="ARBA00023136"/>
    </source>
</evidence>
<dbReference type="InterPro" id="IPR005807">
    <property type="entry name" value="SecE_bac"/>
</dbReference>
<dbReference type="GO" id="GO:0006605">
    <property type="term" value="P:protein targeting"/>
    <property type="evidence" value="ECO:0007669"/>
    <property type="project" value="UniProtKB-UniRule"/>
</dbReference>
<name>A0A838YVL2_9GAMM</name>
<organism evidence="10 11">
    <name type="scientific">SAR86 cluster bacterium</name>
    <dbReference type="NCBI Taxonomy" id="2030880"/>
    <lineage>
        <taxon>Bacteria</taxon>
        <taxon>Pseudomonadati</taxon>
        <taxon>Pseudomonadota</taxon>
        <taxon>Gammaproteobacteria</taxon>
        <taxon>SAR86 cluster</taxon>
    </lineage>
</organism>
<dbReference type="EMBL" id="JACETM010000001">
    <property type="protein sequence ID" value="MBA4723578.1"/>
    <property type="molecule type" value="Genomic_DNA"/>
</dbReference>
<dbReference type="GO" id="GO:0005886">
    <property type="term" value="C:plasma membrane"/>
    <property type="evidence" value="ECO:0007669"/>
    <property type="project" value="UniProtKB-UniRule"/>
</dbReference>
<evidence type="ECO:0000256" key="3">
    <source>
        <dbReference type="ARBA" id="ARBA00022475"/>
    </source>
</evidence>
<keyword evidence="6 9" id="KW-1133">Transmembrane helix</keyword>
<dbReference type="PANTHER" id="PTHR33910:SF1">
    <property type="entry name" value="PROTEIN TRANSLOCASE SUBUNIT SECE"/>
    <property type="match status" value="1"/>
</dbReference>
<dbReference type="GO" id="GO:0008320">
    <property type="term" value="F:protein transmembrane transporter activity"/>
    <property type="evidence" value="ECO:0007669"/>
    <property type="project" value="UniProtKB-UniRule"/>
</dbReference>
<proteinExistence type="inferred from homology"/>
<comment type="function">
    <text evidence="9">Essential subunit of the Sec protein translocation channel SecYEG. Clamps together the 2 halves of SecY. May contact the channel plug during translocation.</text>
</comment>
<dbReference type="InterPro" id="IPR038379">
    <property type="entry name" value="SecE_sf"/>
</dbReference>
<evidence type="ECO:0000256" key="9">
    <source>
        <dbReference type="HAMAP-Rule" id="MF_00422"/>
    </source>
</evidence>
<dbReference type="PRINTS" id="PR01650">
    <property type="entry name" value="SECETRNLCASE"/>
</dbReference>
<feature type="transmembrane region" description="Helical" evidence="9">
    <location>
        <begin position="12"/>
        <end position="32"/>
    </location>
</feature>
<keyword evidence="7 9" id="KW-0811">Translocation</keyword>
<accession>A0A838YVL2</accession>
<feature type="transmembrane region" description="Helical" evidence="9">
    <location>
        <begin position="38"/>
        <end position="62"/>
    </location>
</feature>
<dbReference type="InterPro" id="IPR001901">
    <property type="entry name" value="Translocase_SecE/Sec61-g"/>
</dbReference>
<keyword evidence="8 9" id="KW-0472">Membrane</keyword>
<dbReference type="GO" id="GO:0009306">
    <property type="term" value="P:protein secretion"/>
    <property type="evidence" value="ECO:0007669"/>
    <property type="project" value="UniProtKB-UniRule"/>
</dbReference>
<comment type="caution">
    <text evidence="10">The sequence shown here is derived from an EMBL/GenBank/DDBJ whole genome shotgun (WGS) entry which is preliminary data.</text>
</comment>
<evidence type="ECO:0000256" key="4">
    <source>
        <dbReference type="ARBA" id="ARBA00022692"/>
    </source>
</evidence>
<dbReference type="NCBIfam" id="TIGR00964">
    <property type="entry name" value="secE_bact"/>
    <property type="match status" value="1"/>
</dbReference>
<feature type="transmembrane region" description="Helical" evidence="9">
    <location>
        <begin position="90"/>
        <end position="114"/>
    </location>
</feature>
<comment type="similarity">
    <text evidence="9">Belongs to the SecE/SEC61-gamma family.</text>
</comment>
<evidence type="ECO:0000256" key="7">
    <source>
        <dbReference type="ARBA" id="ARBA00023010"/>
    </source>
</evidence>
<comment type="subcellular location">
    <subcellularLocation>
        <location evidence="1">Membrane</location>
    </subcellularLocation>
</comment>
<keyword evidence="5 9" id="KW-0653">Protein transport</keyword>
<sequence length="120" mass="13444">MSKGTASKTLDTIKWLVSLAIFTVAIVGNSYFVEVAFLYKVLGVVFLFIIGLIVLATTNFGSNSIKLMRESRTEIRKVVWPTRVETTQTFLVVFISIIVLCLFFWGLEALLSYLTKLVLG</sequence>
<evidence type="ECO:0000256" key="5">
    <source>
        <dbReference type="ARBA" id="ARBA00022927"/>
    </source>
</evidence>
<dbReference type="Proteomes" id="UP000585327">
    <property type="component" value="Unassembled WGS sequence"/>
</dbReference>
<gene>
    <name evidence="9 10" type="primary">secE</name>
    <name evidence="10" type="ORF">H2021_00015</name>
</gene>
<dbReference type="HAMAP" id="MF_00422">
    <property type="entry name" value="SecE"/>
    <property type="match status" value="1"/>
</dbReference>
<evidence type="ECO:0000313" key="10">
    <source>
        <dbReference type="EMBL" id="MBA4723578.1"/>
    </source>
</evidence>
<dbReference type="PANTHER" id="PTHR33910">
    <property type="entry name" value="PROTEIN TRANSLOCASE SUBUNIT SECE"/>
    <property type="match status" value="1"/>
</dbReference>
<evidence type="ECO:0000256" key="1">
    <source>
        <dbReference type="ARBA" id="ARBA00004370"/>
    </source>
</evidence>
<keyword evidence="2 9" id="KW-0813">Transport</keyword>
<dbReference type="GO" id="GO:0043952">
    <property type="term" value="P:protein transport by the Sec complex"/>
    <property type="evidence" value="ECO:0007669"/>
    <property type="project" value="UniProtKB-UniRule"/>
</dbReference>
<dbReference type="Gene3D" id="1.20.5.1030">
    <property type="entry name" value="Preprotein translocase secy subunit"/>
    <property type="match status" value="1"/>
</dbReference>
<keyword evidence="4 9" id="KW-0812">Transmembrane</keyword>
<comment type="caution">
    <text evidence="9">Lacks conserved residue(s) required for the propagation of feature annotation.</text>
</comment>
<comment type="subunit">
    <text evidence="9">Component of the Sec protein translocase complex. Heterotrimer consisting of SecY, SecE and SecG subunits. The heterotrimers can form oligomers, although 1 heterotrimer is thought to be able to translocate proteins. Interacts with the ribosome. Interacts with SecDF, and other proteins may be involved. Interacts with SecA.</text>
</comment>
<evidence type="ECO:0000256" key="6">
    <source>
        <dbReference type="ARBA" id="ARBA00022989"/>
    </source>
</evidence>
<evidence type="ECO:0000313" key="11">
    <source>
        <dbReference type="Proteomes" id="UP000585327"/>
    </source>
</evidence>
<dbReference type="GO" id="GO:0065002">
    <property type="term" value="P:intracellular protein transmembrane transport"/>
    <property type="evidence" value="ECO:0007669"/>
    <property type="project" value="UniProtKB-UniRule"/>
</dbReference>
<reference evidence="10 11" key="1">
    <citation type="submission" date="2020-06" db="EMBL/GenBank/DDBJ databases">
        <title>Dysbiosis in marine aquaculture revealed through microbiome analysis: reverse ecology for environmental sustainability.</title>
        <authorList>
            <person name="Haro-Moreno J.M."/>
            <person name="Coutinho F.H."/>
            <person name="Zaragoza-Solas A."/>
            <person name="Picazo A."/>
            <person name="Almagro-Moreno S."/>
            <person name="Lopez-Perez M."/>
        </authorList>
    </citation>
    <scope>NUCLEOTIDE SEQUENCE [LARGE SCALE GENOMIC DNA]</scope>
    <source>
        <strain evidence="10">MCMED-G42</strain>
    </source>
</reference>
<protein>
    <recommendedName>
        <fullName evidence="9">Protein translocase subunit SecE</fullName>
    </recommendedName>
</protein>
<dbReference type="AlphaFoldDB" id="A0A838YVL2"/>
<dbReference type="Pfam" id="PF00584">
    <property type="entry name" value="SecE"/>
    <property type="match status" value="1"/>
</dbReference>